<evidence type="ECO:0000313" key="2">
    <source>
        <dbReference type="EMBL" id="MCW3788117.1"/>
    </source>
</evidence>
<gene>
    <name evidence="2" type="ORF">OM075_16690</name>
</gene>
<organism evidence="2 3">
    <name type="scientific">Plebeiibacterium sediminum</name>
    <dbReference type="NCBI Taxonomy" id="2992112"/>
    <lineage>
        <taxon>Bacteria</taxon>
        <taxon>Pseudomonadati</taxon>
        <taxon>Bacteroidota</taxon>
        <taxon>Bacteroidia</taxon>
        <taxon>Marinilabiliales</taxon>
        <taxon>Marinilabiliaceae</taxon>
        <taxon>Plebeiibacterium</taxon>
    </lineage>
</organism>
<evidence type="ECO:0000313" key="3">
    <source>
        <dbReference type="Proteomes" id="UP001209229"/>
    </source>
</evidence>
<dbReference type="InterPro" id="IPR037171">
    <property type="entry name" value="NagB/RpiA_transferase-like"/>
</dbReference>
<evidence type="ECO:0000256" key="1">
    <source>
        <dbReference type="ARBA" id="ARBA00022679"/>
    </source>
</evidence>
<evidence type="ECO:0008006" key="4">
    <source>
        <dbReference type="Google" id="ProtNLM"/>
    </source>
</evidence>
<dbReference type="PANTHER" id="PTHR13707">
    <property type="entry name" value="KETOACID-COENZYME A TRANSFERASE"/>
    <property type="match status" value="1"/>
</dbReference>
<sequence>MNEKELHKGLGKLFGAPNTDDMRLFFKGKNKAMKNKLTSVSEAVSSLVMDGDYLAIGGFGGVRIPTAIIHEILRQKKKNLGFAGHVSTHDCQLLSAGKCFNRCDAAYIVGLEARGLSKNARRIFESGDIEITEWSNAALAWRFKAAAMGIPFLPARVMLGTDTFKYSAAIEMECPFTQQKLTALPALYPDVAIIHVHKADVFGNCQINGILVADDDISKASRKVIITTETIISNEEIRREPEKTVIPYWYVDAVIEVPYGSYPGNMPGEYFSDETHLKKWLLAEKDQETFEKFIEHQIYSSADFYEYLEKNGGMNNMKELVRLEHLY</sequence>
<dbReference type="AlphaFoldDB" id="A0AAE3SGI0"/>
<reference evidence="2" key="1">
    <citation type="submission" date="2022-10" db="EMBL/GenBank/DDBJ databases">
        <authorList>
            <person name="Yu W.X."/>
        </authorList>
    </citation>
    <scope>NUCLEOTIDE SEQUENCE</scope>
    <source>
        <strain evidence="2">AAT</strain>
    </source>
</reference>
<dbReference type="Gene3D" id="3.40.1080.10">
    <property type="entry name" value="Glutaconate Coenzyme A-transferase"/>
    <property type="match status" value="1"/>
</dbReference>
<comment type="caution">
    <text evidence="2">The sequence shown here is derived from an EMBL/GenBank/DDBJ whole genome shotgun (WGS) entry which is preliminary data.</text>
</comment>
<dbReference type="GO" id="GO:0008410">
    <property type="term" value="F:CoA-transferase activity"/>
    <property type="evidence" value="ECO:0007669"/>
    <property type="project" value="InterPro"/>
</dbReference>
<dbReference type="InterPro" id="IPR004165">
    <property type="entry name" value="CoA_trans_fam_I"/>
</dbReference>
<dbReference type="Pfam" id="PF01144">
    <property type="entry name" value="CoA_trans"/>
    <property type="match status" value="1"/>
</dbReference>
<dbReference type="Gene3D" id="3.30.30.40">
    <property type="match status" value="1"/>
</dbReference>
<dbReference type="SUPFAM" id="SSF100950">
    <property type="entry name" value="NagB/RpiA/CoA transferase-like"/>
    <property type="match status" value="1"/>
</dbReference>
<keyword evidence="1" id="KW-0808">Transferase</keyword>
<accession>A0AAE3SGI0</accession>
<keyword evidence="3" id="KW-1185">Reference proteome</keyword>
<protein>
    <recommendedName>
        <fullName evidence="4">CoA transferase subunit A</fullName>
    </recommendedName>
</protein>
<proteinExistence type="predicted"/>
<dbReference type="EMBL" id="JAPDPJ010000044">
    <property type="protein sequence ID" value="MCW3788117.1"/>
    <property type="molecule type" value="Genomic_DNA"/>
</dbReference>
<dbReference type="Proteomes" id="UP001209229">
    <property type="component" value="Unassembled WGS sequence"/>
</dbReference>
<name>A0AAE3SGI0_9BACT</name>
<dbReference type="RefSeq" id="WP_301191677.1">
    <property type="nucleotide sequence ID" value="NZ_JAPDPJ010000044.1"/>
</dbReference>
<dbReference type="SMART" id="SM00882">
    <property type="entry name" value="CoA_trans"/>
    <property type="match status" value="1"/>
</dbReference>
<dbReference type="PANTHER" id="PTHR13707:SF60">
    <property type="entry name" value="ACETATE COA-TRANSFERASE SUBUNIT ALPHA"/>
    <property type="match status" value="1"/>
</dbReference>